<dbReference type="EMBL" id="KN415055">
    <property type="protein sequence ID" value="KHG20176.1"/>
    <property type="molecule type" value="Genomic_DNA"/>
</dbReference>
<evidence type="ECO:0000313" key="1">
    <source>
        <dbReference type="EMBL" id="KHG20176.1"/>
    </source>
</evidence>
<keyword evidence="2" id="KW-1185">Reference proteome</keyword>
<sequence length="14" mass="1702">MYRLISILLNFGYV</sequence>
<proteinExistence type="predicted"/>
<dbReference type="Proteomes" id="UP000032142">
    <property type="component" value="Unassembled WGS sequence"/>
</dbReference>
<gene>
    <name evidence="1" type="ORF">F383_24172</name>
</gene>
<name>A0A0B0P9Y1_GOSAR</name>
<evidence type="ECO:0000313" key="2">
    <source>
        <dbReference type="Proteomes" id="UP000032142"/>
    </source>
</evidence>
<organism evidence="1 2">
    <name type="scientific">Gossypium arboreum</name>
    <name type="common">Tree cotton</name>
    <name type="synonym">Gossypium nanking</name>
    <dbReference type="NCBI Taxonomy" id="29729"/>
    <lineage>
        <taxon>Eukaryota</taxon>
        <taxon>Viridiplantae</taxon>
        <taxon>Streptophyta</taxon>
        <taxon>Embryophyta</taxon>
        <taxon>Tracheophyta</taxon>
        <taxon>Spermatophyta</taxon>
        <taxon>Magnoliopsida</taxon>
        <taxon>eudicotyledons</taxon>
        <taxon>Gunneridae</taxon>
        <taxon>Pentapetalae</taxon>
        <taxon>rosids</taxon>
        <taxon>malvids</taxon>
        <taxon>Malvales</taxon>
        <taxon>Malvaceae</taxon>
        <taxon>Malvoideae</taxon>
        <taxon>Gossypium</taxon>
    </lineage>
</organism>
<reference evidence="2" key="1">
    <citation type="submission" date="2014-09" db="EMBL/GenBank/DDBJ databases">
        <authorList>
            <person name="Mudge J."/>
            <person name="Ramaraj T."/>
            <person name="Lindquist I.E."/>
            <person name="Bharti A.K."/>
            <person name="Sundararajan A."/>
            <person name="Cameron C.T."/>
            <person name="Woodward J.E."/>
            <person name="May G.D."/>
            <person name="Brubaker C."/>
            <person name="Broadhvest J."/>
            <person name="Wilkins T.A."/>
        </authorList>
    </citation>
    <scope>NUCLEOTIDE SEQUENCE</scope>
    <source>
        <strain evidence="2">cv. AKA8401</strain>
    </source>
</reference>
<accession>A0A0B0P9Y1</accession>
<protein>
    <submittedName>
        <fullName evidence="1">Uncharacterized protein</fullName>
    </submittedName>
</protein>